<keyword evidence="1" id="KW-1133">Transmembrane helix</keyword>
<dbReference type="AlphaFoldDB" id="A0A0W7Z481"/>
<dbReference type="RefSeq" id="WP_058879568.1">
    <property type="nucleotide sequence ID" value="NZ_LPXH01000016.1"/>
</dbReference>
<name>A0A0W7Z481_9BURK</name>
<dbReference type="Proteomes" id="UP000053300">
    <property type="component" value="Unassembled WGS sequence"/>
</dbReference>
<feature type="transmembrane region" description="Helical" evidence="1">
    <location>
        <begin position="166"/>
        <end position="185"/>
    </location>
</feature>
<reference evidence="2 3" key="1">
    <citation type="submission" date="2015-12" db="EMBL/GenBank/DDBJ databases">
        <title>Complete genome sequence of a multi-drug resistant strain Acidovorax sp. 12322-1.</title>
        <authorList>
            <person name="Ming D."/>
            <person name="Wang M."/>
            <person name="Hu S."/>
            <person name="Zhou Y."/>
            <person name="Jiang T."/>
        </authorList>
    </citation>
    <scope>NUCLEOTIDE SEQUENCE [LARGE SCALE GENOMIC DNA]</scope>
    <source>
        <strain evidence="2 3">12322-1</strain>
    </source>
</reference>
<dbReference type="SUPFAM" id="SSF53474">
    <property type="entry name" value="alpha/beta-Hydrolases"/>
    <property type="match status" value="1"/>
</dbReference>
<evidence type="ECO:0000313" key="2">
    <source>
        <dbReference type="EMBL" id="KUF42198.1"/>
    </source>
</evidence>
<evidence type="ECO:0000256" key="1">
    <source>
        <dbReference type="SAM" id="Phobius"/>
    </source>
</evidence>
<dbReference type="STRING" id="225992.B5M06_15290"/>
<accession>A0A0W7Z481</accession>
<sequence>MSPFTQKSAAQRLVLFVGGFDPRGAAYYHRLMRQQAQLQSAVVGAAYQIGPRERWPAGEQADLPHAAWRVSSAQGQSADYVFYDWSDVVRSHWPKSRWAVASQALKTYALVWKERRCLGPLHQQTPYTLWTLAYPLVYGLLFVLFAVLAAWGAVQLLPQIASTASLVWNVLAAVLTALAVLGLGWKLDGVLHVSWIMRIMNFAREAAESNGVPALQQRHAATAKVLAEELAAHPERELLVVGFSVGSAMAVDLLHSLQQQLTQAQWQRVRLVTLGNCIPLFSLMPQATQMRQHLLDLAQDANWFWVDISSPGDSVSFGMCDLMHLSLRESYLPKSQPLHNPQCMCTPRFHKLFKPDTYRWLRRNKMRMHFQYLMAAQLRGGYDYFAMLTHAGPVEDFVRKRLLR</sequence>
<gene>
    <name evidence="2" type="ORF">AS359_00240</name>
</gene>
<keyword evidence="3" id="KW-1185">Reference proteome</keyword>
<keyword evidence="1" id="KW-0472">Membrane</keyword>
<keyword evidence="1" id="KW-0812">Transmembrane</keyword>
<evidence type="ECO:0008006" key="4">
    <source>
        <dbReference type="Google" id="ProtNLM"/>
    </source>
</evidence>
<proteinExistence type="predicted"/>
<comment type="caution">
    <text evidence="2">The sequence shown here is derived from an EMBL/GenBank/DDBJ whole genome shotgun (WGS) entry which is preliminary data.</text>
</comment>
<evidence type="ECO:0000313" key="3">
    <source>
        <dbReference type="Proteomes" id="UP000053300"/>
    </source>
</evidence>
<organism evidence="2 3">
    <name type="scientific">Comamonas kerstersii</name>
    <dbReference type="NCBI Taxonomy" id="225992"/>
    <lineage>
        <taxon>Bacteria</taxon>
        <taxon>Pseudomonadati</taxon>
        <taxon>Pseudomonadota</taxon>
        <taxon>Betaproteobacteria</taxon>
        <taxon>Burkholderiales</taxon>
        <taxon>Comamonadaceae</taxon>
        <taxon>Comamonas</taxon>
    </lineage>
</organism>
<dbReference type="InterPro" id="IPR029058">
    <property type="entry name" value="AB_hydrolase_fold"/>
</dbReference>
<protein>
    <recommendedName>
        <fullName evidence="4">DUF829 domain-containing protein</fullName>
    </recommendedName>
</protein>
<dbReference type="EMBL" id="LPXH01000016">
    <property type="protein sequence ID" value="KUF42198.1"/>
    <property type="molecule type" value="Genomic_DNA"/>
</dbReference>
<feature type="transmembrane region" description="Helical" evidence="1">
    <location>
        <begin position="132"/>
        <end position="154"/>
    </location>
</feature>